<evidence type="ECO:0000256" key="4">
    <source>
        <dbReference type="ARBA" id="ARBA00023315"/>
    </source>
</evidence>
<dbReference type="GO" id="GO:0016746">
    <property type="term" value="F:acyltransferase activity"/>
    <property type="evidence" value="ECO:0007669"/>
    <property type="project" value="UniProtKB-KW"/>
</dbReference>
<evidence type="ECO:0000313" key="7">
    <source>
        <dbReference type="EMBL" id="MFB2881241.1"/>
    </source>
</evidence>
<reference evidence="7 8" key="1">
    <citation type="submission" date="2024-09" db="EMBL/GenBank/DDBJ databases">
        <title>Floridaenema gen nov. (Aerosakkonemataceae, Aerosakkonematales ord. nov., Cyanobacteria) from benthic tropical and subtropical fresh waters, with the description of four new species.</title>
        <authorList>
            <person name="Moretto J.A."/>
            <person name="Berthold D.E."/>
            <person name="Lefler F.W."/>
            <person name="Huang I.-S."/>
            <person name="Laughinghouse H. IV."/>
        </authorList>
    </citation>
    <scope>NUCLEOTIDE SEQUENCE [LARGE SCALE GENOMIC DNA]</scope>
    <source>
        <strain evidence="7 8">BLCC-F46</strain>
    </source>
</reference>
<keyword evidence="1" id="KW-0678">Repressor</keyword>
<evidence type="ECO:0000259" key="6">
    <source>
        <dbReference type="PROSITE" id="PS51186"/>
    </source>
</evidence>
<keyword evidence="4 7" id="KW-0012">Acyltransferase</keyword>
<organism evidence="7 8">
    <name type="scientific">Floridaenema aerugineum BLCC-F46</name>
    <dbReference type="NCBI Taxonomy" id="3153654"/>
    <lineage>
        <taxon>Bacteria</taxon>
        <taxon>Bacillati</taxon>
        <taxon>Cyanobacteriota</taxon>
        <taxon>Cyanophyceae</taxon>
        <taxon>Oscillatoriophycideae</taxon>
        <taxon>Aerosakkonematales</taxon>
        <taxon>Aerosakkonemataceae</taxon>
        <taxon>Floridanema</taxon>
        <taxon>Floridanema aerugineum</taxon>
    </lineage>
</organism>
<dbReference type="PANTHER" id="PTHR36449">
    <property type="entry name" value="ACETYLTRANSFERASE-RELATED"/>
    <property type="match status" value="1"/>
</dbReference>
<evidence type="ECO:0000313" key="8">
    <source>
        <dbReference type="Proteomes" id="UP001576774"/>
    </source>
</evidence>
<dbReference type="SUPFAM" id="SSF55729">
    <property type="entry name" value="Acyl-CoA N-acyltransferases (Nat)"/>
    <property type="match status" value="1"/>
</dbReference>
<dbReference type="Proteomes" id="UP001576774">
    <property type="component" value="Unassembled WGS sequence"/>
</dbReference>
<protein>
    <submittedName>
        <fullName evidence="7">GNAT family N-acetyltransferase</fullName>
        <ecNumber evidence="7">2.3.-.-</ecNumber>
    </submittedName>
</protein>
<keyword evidence="3 7" id="KW-0808">Transferase</keyword>
<comment type="catalytic activity">
    <reaction evidence="5">
        <text>glycyl-tRNA(Gly) + acetyl-CoA = N-acetylglycyl-tRNA(Gly) + CoA + H(+)</text>
        <dbReference type="Rhea" id="RHEA:81867"/>
        <dbReference type="Rhea" id="RHEA-COMP:9683"/>
        <dbReference type="Rhea" id="RHEA-COMP:19766"/>
        <dbReference type="ChEBI" id="CHEBI:15378"/>
        <dbReference type="ChEBI" id="CHEBI:57287"/>
        <dbReference type="ChEBI" id="CHEBI:57288"/>
        <dbReference type="ChEBI" id="CHEBI:78522"/>
        <dbReference type="ChEBI" id="CHEBI:232036"/>
    </reaction>
</comment>
<feature type="domain" description="N-acetyltransferase" evidence="6">
    <location>
        <begin position="2"/>
        <end position="158"/>
    </location>
</feature>
<dbReference type="InterPro" id="IPR000182">
    <property type="entry name" value="GNAT_dom"/>
</dbReference>
<sequence>MKIIELLTKTHNRTNFDCGNEALNRYLQQTARQHQQKGIARTWVLIDSEQPSTIIGYLSLTLCEIRGENLPERWVKKYPQKVPGIKLARLAVDRKWQRKGIGEILMVEAMRKAFVVAETAGGIGLFVDAKDEKAKNYYSRYGFENLENSELEMFLPLSTIESLIQGGKENS</sequence>
<dbReference type="PROSITE" id="PS51186">
    <property type="entry name" value="GNAT"/>
    <property type="match status" value="1"/>
</dbReference>
<accession>A0ABV4XFC1</accession>
<dbReference type="Pfam" id="PF13508">
    <property type="entry name" value="Acetyltransf_7"/>
    <property type="match status" value="1"/>
</dbReference>
<dbReference type="PANTHER" id="PTHR36449:SF1">
    <property type="entry name" value="ACETYLTRANSFERASE"/>
    <property type="match status" value="1"/>
</dbReference>
<dbReference type="InterPro" id="IPR016181">
    <property type="entry name" value="Acyl_CoA_acyltransferase"/>
</dbReference>
<dbReference type="RefSeq" id="WP_413274225.1">
    <property type="nucleotide sequence ID" value="NZ_JBHFNQ010000219.1"/>
</dbReference>
<keyword evidence="8" id="KW-1185">Reference proteome</keyword>
<dbReference type="CDD" id="cd04301">
    <property type="entry name" value="NAT_SF"/>
    <property type="match status" value="1"/>
</dbReference>
<keyword evidence="2" id="KW-1277">Toxin-antitoxin system</keyword>
<proteinExistence type="predicted"/>
<comment type="caution">
    <text evidence="7">The sequence shown here is derived from an EMBL/GenBank/DDBJ whole genome shotgun (WGS) entry which is preliminary data.</text>
</comment>
<gene>
    <name evidence="7" type="ORF">ACE1CC_30690</name>
</gene>
<evidence type="ECO:0000256" key="2">
    <source>
        <dbReference type="ARBA" id="ARBA00022649"/>
    </source>
</evidence>
<evidence type="ECO:0000256" key="1">
    <source>
        <dbReference type="ARBA" id="ARBA00022491"/>
    </source>
</evidence>
<dbReference type="Gene3D" id="3.40.630.30">
    <property type="match status" value="1"/>
</dbReference>
<evidence type="ECO:0000256" key="5">
    <source>
        <dbReference type="ARBA" id="ARBA00049880"/>
    </source>
</evidence>
<evidence type="ECO:0000256" key="3">
    <source>
        <dbReference type="ARBA" id="ARBA00022679"/>
    </source>
</evidence>
<dbReference type="EC" id="2.3.-.-" evidence="7"/>
<dbReference type="EMBL" id="JBHFNQ010000219">
    <property type="protein sequence ID" value="MFB2881241.1"/>
    <property type="molecule type" value="Genomic_DNA"/>
</dbReference>
<name>A0ABV4XFC1_9CYAN</name>